<protein>
    <submittedName>
        <fullName evidence="2">Uncharacterized protein</fullName>
    </submittedName>
</protein>
<dbReference type="Proteomes" id="UP000515511">
    <property type="component" value="Plasmid unnamed2"/>
</dbReference>
<geneLocation type="plasmid" evidence="2 3">
    <name>unnamed2</name>
</geneLocation>
<feature type="transmembrane region" description="Helical" evidence="1">
    <location>
        <begin position="12"/>
        <end position="32"/>
    </location>
</feature>
<organism evidence="2 3">
    <name type="scientific">Leifsonia shinshuensis</name>
    <dbReference type="NCBI Taxonomy" id="150026"/>
    <lineage>
        <taxon>Bacteria</taxon>
        <taxon>Bacillati</taxon>
        <taxon>Actinomycetota</taxon>
        <taxon>Actinomycetes</taxon>
        <taxon>Micrococcales</taxon>
        <taxon>Microbacteriaceae</taxon>
        <taxon>Leifsonia</taxon>
    </lineage>
</organism>
<reference evidence="3" key="1">
    <citation type="submission" date="2019-09" db="EMBL/GenBank/DDBJ databases">
        <title>Antimicrobial potential of Antarctic Bacteria.</title>
        <authorList>
            <person name="Benaud N."/>
            <person name="Edwards R.J."/>
            <person name="Ferrari B.C."/>
        </authorList>
    </citation>
    <scope>NUCLEOTIDE SEQUENCE [LARGE SCALE GENOMIC DNA]</scope>
    <source>
        <strain evidence="3">INR9</strain>
        <plasmid evidence="3">unnamed2</plasmid>
    </source>
</reference>
<dbReference type="KEGG" id="lse:F1C12_22260"/>
<keyword evidence="1" id="KW-1133">Transmembrane helix</keyword>
<evidence type="ECO:0000313" key="2">
    <source>
        <dbReference type="EMBL" id="QNE38007.1"/>
    </source>
</evidence>
<evidence type="ECO:0000256" key="1">
    <source>
        <dbReference type="SAM" id="Phobius"/>
    </source>
</evidence>
<gene>
    <name evidence="2" type="ORF">F1C12_22260</name>
</gene>
<feature type="transmembrane region" description="Helical" evidence="1">
    <location>
        <begin position="77"/>
        <end position="100"/>
    </location>
</feature>
<keyword evidence="2" id="KW-0614">Plasmid</keyword>
<dbReference type="EMBL" id="CP043643">
    <property type="protein sequence ID" value="QNE38007.1"/>
    <property type="molecule type" value="Genomic_DNA"/>
</dbReference>
<keyword evidence="1" id="KW-0812">Transmembrane</keyword>
<proteinExistence type="predicted"/>
<sequence>MNALSARGIRRWVVLAVAALTVVFALLLAHMFETAHPVNETAGPAASAIEGNAAPAAAKAAAAALASSENGVPHDQVLVLGCVLGLAAAALALALFVGLLRRDVRLTLLRVVRRLGASLQLERPLAPSLESLAISRT</sequence>
<accession>A0A7G6YHP2</accession>
<dbReference type="RefSeq" id="WP_021762769.1">
    <property type="nucleotide sequence ID" value="NZ_CP043643.1"/>
</dbReference>
<name>A0A7G6YHP2_9MICO</name>
<keyword evidence="1" id="KW-0472">Membrane</keyword>
<evidence type="ECO:0000313" key="3">
    <source>
        <dbReference type="Proteomes" id="UP000515511"/>
    </source>
</evidence>
<dbReference type="AlphaFoldDB" id="A0A7G6YHP2"/>